<dbReference type="PANTHER" id="PTHR11795">
    <property type="entry name" value="BRANCHED-CHAIN AMINO ACID TRANSPORT SYSTEM PERMEASE PROTEIN LIVH"/>
    <property type="match status" value="1"/>
</dbReference>
<dbReference type="CDD" id="cd06582">
    <property type="entry name" value="TM_PBP1_LivH_like"/>
    <property type="match status" value="1"/>
</dbReference>
<feature type="transmembrane region" description="Helical" evidence="9">
    <location>
        <begin position="70"/>
        <end position="94"/>
    </location>
</feature>
<dbReference type="GO" id="GO:0006865">
    <property type="term" value="P:amino acid transport"/>
    <property type="evidence" value="ECO:0007669"/>
    <property type="project" value="UniProtKB-KW"/>
</dbReference>
<proteinExistence type="inferred from homology"/>
<keyword evidence="3" id="KW-1003">Cell membrane</keyword>
<dbReference type="InterPro" id="IPR052157">
    <property type="entry name" value="BCAA_transport_permease"/>
</dbReference>
<accession>A0A126SXR3</accession>
<feature type="transmembrane region" description="Helical" evidence="9">
    <location>
        <begin position="198"/>
        <end position="217"/>
    </location>
</feature>
<keyword evidence="7 9" id="KW-0472">Membrane</keyword>
<evidence type="ECO:0000256" key="8">
    <source>
        <dbReference type="ARBA" id="ARBA00037998"/>
    </source>
</evidence>
<reference evidence="10" key="1">
    <citation type="journal article" date="2016" name="Appl. Environ. Microbiol.">
        <title>Functional Metagenomics of a Biostimulated Petroleum-Contaminated Soil Reveals an Extraordinary Diversity of Extradiol Dioxygenases.</title>
        <authorList>
            <person name="Terron-Gonzalez L."/>
            <person name="Martin-Cabello G."/>
            <person name="Ferrer M."/>
            <person name="Santero E."/>
        </authorList>
    </citation>
    <scope>NUCLEOTIDE SEQUENCE</scope>
</reference>
<evidence type="ECO:0000256" key="4">
    <source>
        <dbReference type="ARBA" id="ARBA00022692"/>
    </source>
</evidence>
<dbReference type="PANTHER" id="PTHR11795:SF450">
    <property type="entry name" value="ABC TRANSPORTER PERMEASE PROTEIN"/>
    <property type="match status" value="1"/>
</dbReference>
<comment type="subcellular location">
    <subcellularLocation>
        <location evidence="1">Cell membrane</location>
        <topology evidence="1">Multi-pass membrane protein</topology>
    </subcellularLocation>
</comment>
<sequence length="302" mass="31246">MAGAGRWWSERALDALIQFLSSGFTEGSRYALAALGFTLIYNASGAINFAQGESIMLGGMVTAVLSALGVPLLPAIAVAIVVALAVNLVLLGLFSRVLARSGVLEVIILTVAFGIVLRGLAHVLWGTQTRSLPAFSGSEPLRLLGATILPQALWVIGLTALALFALGWFFRKSRTGRGFVAASLDASTARLMGIDVRAVLMLAFGLSAVLGALGGIVTAPITYTYYDVGVMVGLKAIIAAIIGGMGSPVGAVVGGFAIGLAEALTAGYVSSAYKDAVPFMMIVLLFLVRPNGLFGKARVERV</sequence>
<keyword evidence="4 9" id="KW-0812">Transmembrane</keyword>
<dbReference type="EMBL" id="KU144968">
    <property type="protein sequence ID" value="AMK59083.1"/>
    <property type="molecule type" value="Genomic_DNA"/>
</dbReference>
<dbReference type="Pfam" id="PF02653">
    <property type="entry name" value="BPD_transp_2"/>
    <property type="match status" value="1"/>
</dbReference>
<keyword evidence="6 9" id="KW-1133">Transmembrane helix</keyword>
<evidence type="ECO:0000256" key="2">
    <source>
        <dbReference type="ARBA" id="ARBA00022448"/>
    </source>
</evidence>
<keyword evidence="2" id="KW-0813">Transport</keyword>
<feature type="transmembrane region" description="Helical" evidence="9">
    <location>
        <begin position="276"/>
        <end position="294"/>
    </location>
</feature>
<evidence type="ECO:0000313" key="10">
    <source>
        <dbReference type="EMBL" id="AMK59083.1"/>
    </source>
</evidence>
<feature type="transmembrane region" description="Helical" evidence="9">
    <location>
        <begin position="30"/>
        <end position="50"/>
    </location>
</feature>
<evidence type="ECO:0000256" key="6">
    <source>
        <dbReference type="ARBA" id="ARBA00022989"/>
    </source>
</evidence>
<protein>
    <submittedName>
        <fullName evidence="10">Inner-membrane translocator</fullName>
    </submittedName>
</protein>
<evidence type="ECO:0000256" key="1">
    <source>
        <dbReference type="ARBA" id="ARBA00004651"/>
    </source>
</evidence>
<dbReference type="AlphaFoldDB" id="A0A126SXR3"/>
<evidence type="ECO:0000256" key="9">
    <source>
        <dbReference type="SAM" id="Phobius"/>
    </source>
</evidence>
<keyword evidence="5" id="KW-0029">Amino-acid transport</keyword>
<evidence type="ECO:0000256" key="5">
    <source>
        <dbReference type="ARBA" id="ARBA00022970"/>
    </source>
</evidence>
<evidence type="ECO:0000256" key="3">
    <source>
        <dbReference type="ARBA" id="ARBA00022475"/>
    </source>
</evidence>
<feature type="transmembrane region" description="Helical" evidence="9">
    <location>
        <begin position="106"/>
        <end position="128"/>
    </location>
</feature>
<organism evidence="10">
    <name type="scientific">uncultured bacterium UPO38</name>
    <dbReference type="NCBI Taxonomy" id="1776965"/>
    <lineage>
        <taxon>Bacteria</taxon>
        <taxon>environmental samples</taxon>
    </lineage>
</organism>
<dbReference type="InterPro" id="IPR001851">
    <property type="entry name" value="ABC_transp_permease"/>
</dbReference>
<name>A0A126SXR3_9BACT</name>
<comment type="similarity">
    <text evidence="8">Belongs to the binding-protein-dependent transport system permease family. LivHM subfamily.</text>
</comment>
<feature type="transmembrane region" description="Helical" evidence="9">
    <location>
        <begin position="148"/>
        <end position="170"/>
    </location>
</feature>
<dbReference type="GO" id="GO:0005886">
    <property type="term" value="C:plasma membrane"/>
    <property type="evidence" value="ECO:0007669"/>
    <property type="project" value="UniProtKB-SubCell"/>
</dbReference>
<dbReference type="GO" id="GO:0022857">
    <property type="term" value="F:transmembrane transporter activity"/>
    <property type="evidence" value="ECO:0007669"/>
    <property type="project" value="InterPro"/>
</dbReference>
<evidence type="ECO:0000256" key="7">
    <source>
        <dbReference type="ARBA" id="ARBA00023136"/>
    </source>
</evidence>